<dbReference type="PATRIC" id="fig|742725.3.peg.622"/>
<dbReference type="HOGENOM" id="CLU_2366935_0_0_10"/>
<dbReference type="Gene3D" id="2.30.30.30">
    <property type="match status" value="1"/>
</dbReference>
<comment type="caution">
    <text evidence="2">The sequence shown here is derived from an EMBL/GenBank/DDBJ whole genome shotgun (WGS) entry which is preliminary data.</text>
</comment>
<keyword evidence="1" id="KW-0812">Transmembrane</keyword>
<evidence type="ECO:0000256" key="1">
    <source>
        <dbReference type="SAM" id="Phobius"/>
    </source>
</evidence>
<accession>G5H6L3</accession>
<dbReference type="InterPro" id="IPR014722">
    <property type="entry name" value="Rib_uL2_dom2"/>
</dbReference>
<organism evidence="2 3">
    <name type="scientific">Alistipes indistinctus YIT 12060</name>
    <dbReference type="NCBI Taxonomy" id="742725"/>
    <lineage>
        <taxon>Bacteria</taxon>
        <taxon>Pseudomonadati</taxon>
        <taxon>Bacteroidota</taxon>
        <taxon>Bacteroidia</taxon>
        <taxon>Bacteroidales</taxon>
        <taxon>Rikenellaceae</taxon>
        <taxon>Alistipes</taxon>
    </lineage>
</organism>
<dbReference type="STRING" id="742725.HMPREF9450_00573"/>
<dbReference type="EMBL" id="ADLD01000007">
    <property type="protein sequence ID" value="EHB92963.1"/>
    <property type="molecule type" value="Genomic_DNA"/>
</dbReference>
<feature type="transmembrane region" description="Helical" evidence="1">
    <location>
        <begin position="74"/>
        <end position="94"/>
    </location>
</feature>
<dbReference type="Proteomes" id="UP000006008">
    <property type="component" value="Unassembled WGS sequence"/>
</dbReference>
<dbReference type="InterPro" id="IPR008991">
    <property type="entry name" value="Translation_prot_SH3-like_sf"/>
</dbReference>
<keyword evidence="1" id="KW-1133">Transmembrane helix</keyword>
<sequence length="97" mass="10722">MRPNEKGFDAKVIVPDEQMRNFIAIAGTSEERILYLPYSEVDLAHGDRVRITGGTFEGVEGIYQRIKGVRDKQVVVCIEGLVAVATATVPAYLVEKI</sequence>
<name>G5H6L3_9BACT</name>
<dbReference type="eggNOG" id="COG0250">
    <property type="taxonomic scope" value="Bacteria"/>
</dbReference>
<keyword evidence="3" id="KW-1185">Reference proteome</keyword>
<evidence type="ECO:0008006" key="4">
    <source>
        <dbReference type="Google" id="ProtNLM"/>
    </source>
</evidence>
<evidence type="ECO:0000313" key="3">
    <source>
        <dbReference type="Proteomes" id="UP000006008"/>
    </source>
</evidence>
<keyword evidence="1" id="KW-0472">Membrane</keyword>
<dbReference type="AlphaFoldDB" id="G5H6L3"/>
<gene>
    <name evidence="2" type="ORF">HMPREF9450_00573</name>
</gene>
<reference evidence="2 3" key="1">
    <citation type="submission" date="2011-08" db="EMBL/GenBank/DDBJ databases">
        <title>The Genome Sequence of Alistipes indistinctus YIT 12060.</title>
        <authorList>
            <consortium name="The Broad Institute Genome Sequencing Platform"/>
            <person name="Earl A."/>
            <person name="Ward D."/>
            <person name="Feldgarden M."/>
            <person name="Gevers D."/>
            <person name="Morotomi M."/>
            <person name="Young S.K."/>
            <person name="Zeng Q."/>
            <person name="Gargeya S."/>
            <person name="Fitzgerald M."/>
            <person name="Haas B."/>
            <person name="Abouelleil A."/>
            <person name="Alvarado L."/>
            <person name="Arachchi H.M."/>
            <person name="Berlin A."/>
            <person name="Brown A."/>
            <person name="Chapman S.B."/>
            <person name="Chen Z."/>
            <person name="Dunbar C."/>
            <person name="Freedman E."/>
            <person name="Gearin G."/>
            <person name="Gellesch M."/>
            <person name="Goldberg J."/>
            <person name="Griggs A."/>
            <person name="Gujja S."/>
            <person name="Heiman D."/>
            <person name="Howarth C."/>
            <person name="Larson L."/>
            <person name="Lui A."/>
            <person name="MacDonald P.J.P."/>
            <person name="Montmayeur A."/>
            <person name="Murphy C."/>
            <person name="Neiman D."/>
            <person name="Pearson M."/>
            <person name="Priest M."/>
            <person name="Roberts A."/>
            <person name="Saif S."/>
            <person name="Shea T."/>
            <person name="Shenoy N."/>
            <person name="Sisk P."/>
            <person name="Stolte C."/>
            <person name="Sykes S."/>
            <person name="Wortman J."/>
            <person name="Nusbaum C."/>
            <person name="Birren B."/>
        </authorList>
    </citation>
    <scope>NUCLEOTIDE SEQUENCE [LARGE SCALE GENOMIC DNA]</scope>
    <source>
        <strain evidence="2 3">YIT 12060</strain>
    </source>
</reference>
<evidence type="ECO:0000313" key="2">
    <source>
        <dbReference type="EMBL" id="EHB92963.1"/>
    </source>
</evidence>
<proteinExistence type="predicted"/>
<dbReference type="SUPFAM" id="SSF50104">
    <property type="entry name" value="Translation proteins SH3-like domain"/>
    <property type="match status" value="1"/>
</dbReference>
<protein>
    <recommendedName>
        <fullName evidence="4">KOW domain-containing protein</fullName>
    </recommendedName>
</protein>